<proteinExistence type="predicted"/>
<dbReference type="EMBL" id="JBJURJ010000006">
    <property type="protein sequence ID" value="MFM9328620.1"/>
    <property type="molecule type" value="Genomic_DNA"/>
</dbReference>
<evidence type="ECO:0000313" key="1">
    <source>
        <dbReference type="EMBL" id="MFM9328620.1"/>
    </source>
</evidence>
<protein>
    <submittedName>
        <fullName evidence="1">ABC transporter substrate binding protein</fullName>
    </submittedName>
</protein>
<reference evidence="1" key="1">
    <citation type="submission" date="2024-12" db="EMBL/GenBank/DDBJ databases">
        <authorList>
            <person name="Wu N."/>
        </authorList>
    </citation>
    <scope>NUCLEOTIDE SEQUENCE</scope>
    <source>
        <strain evidence="1">P15</strain>
    </source>
</reference>
<name>A0ACC7NVV7_9BACL</name>
<gene>
    <name evidence="1" type="ORF">ACI1P1_10005</name>
</gene>
<dbReference type="Proteomes" id="UP001631969">
    <property type="component" value="Unassembled WGS sequence"/>
</dbReference>
<organism evidence="1 2">
    <name type="scientific">Paenibacillus mesotrionivorans</name>
    <dbReference type="NCBI Taxonomy" id="3160968"/>
    <lineage>
        <taxon>Bacteria</taxon>
        <taxon>Bacillati</taxon>
        <taxon>Bacillota</taxon>
        <taxon>Bacilli</taxon>
        <taxon>Bacillales</taxon>
        <taxon>Paenibacillaceae</taxon>
        <taxon>Paenibacillus</taxon>
    </lineage>
</organism>
<sequence>MPGFRQPYLRRLMLLFLILAAAAGLAPITARGEEKLTAPPKVLILNSYHKGFEWSDEETAGVTEALKKADLHPVIYTEYADWKRFPSDFNRENLFSTLLYKYSGTDIDLIVALDDFAVDFALQFRKSLFNNAPVVYAGIVEGASDNLLYGQTNITGVLENVDPVPTIQSALAVNPDISNVYLLHDRSESGEMTGRQIQERIRATYPELAIVPLDGKTFPQVLELAKGLDPERDMVLMTTYFSDVTGSTVEFETAAKELGRTSKAPVYHLYDFGIRYDGFGGSTISGRTQGEKAAELALRLLKGERADDIPRVKPEQFTTTFNYDMMKKFGVGEESLPKDSIILNKPFSFYDEYRNLVLGVLWSFAVLVGFILLLLIHIRQIRQMRRRLASSNTELTMLNHNLEASEEVLRRQYEELSSVKESLFVSEERFRLATDGSDAVIWDLDLEKGHSYYSDRWYELMGYPKDLYITCDDGWKQMIHSEDVIEAERAMQAHLNGETPFYSTEYRMRKQSGEDIWFQVRGKVSRGNAGEPKRFAGSMTDITERKSYEVMLQKSYQELEATYEELTALQDELMEQYDRLVENQTMLTRSEERYRLITEATNDGIWEIDYITKETFISQRWWDLLKVEPSRRVKDFSFAEMIHPEDLAGYQHCIEEHKTGKNDFYQYEYRLRLGTGEYRWFLGKGKAIRDKNGQIMRVVGADSDIHDLKTSQNKLHELAYFDPLTGLPNRLSLTVELERYVKAPEACAVIFYMDIDNFKYINDTMGYSVGDELIQLISRRLESFDGVEGIFYRLGGDEFVMLHEGFQSPEAVARTADQLIRWLKEPFLVGGSVIHLAPSIGIVRYPEDGQSAEELLMFADVAMYKAKETCKGGYIVYGATLQQSFAKRMEIERHLRNALQNGELELHYQPQYELQSNEVSGFEALIRWSNPVLGNVSPLSFIPIAEACQLILPIGAWVLVKACRFIRELQRRDGKPYRISVNISVVQLVQDDFISTVLESLKEADLAPEYLEIEITESIFMESFERIVEKLDYLKSLGLRIALDDFGTGYSSLSYLKALPITTLKVDKTFIDDVPSAPESRSLASSIVMIGHRMGLEVIAEGVESREQLQYLRSRKCDKIQGYFISKPLPEHAILGWLKETAAAQEHSDTPPNSEA</sequence>
<comment type="caution">
    <text evidence="1">The sequence shown here is derived from an EMBL/GenBank/DDBJ whole genome shotgun (WGS) entry which is preliminary data.</text>
</comment>
<keyword evidence="2" id="KW-1185">Reference proteome</keyword>
<accession>A0ACC7NVV7</accession>
<evidence type="ECO:0000313" key="2">
    <source>
        <dbReference type="Proteomes" id="UP001631969"/>
    </source>
</evidence>